<organism evidence="1 2">
    <name type="scientific">Olea europaea subsp. europaea</name>
    <dbReference type="NCBI Taxonomy" id="158383"/>
    <lineage>
        <taxon>Eukaryota</taxon>
        <taxon>Viridiplantae</taxon>
        <taxon>Streptophyta</taxon>
        <taxon>Embryophyta</taxon>
        <taxon>Tracheophyta</taxon>
        <taxon>Spermatophyta</taxon>
        <taxon>Magnoliopsida</taxon>
        <taxon>eudicotyledons</taxon>
        <taxon>Gunneridae</taxon>
        <taxon>Pentapetalae</taxon>
        <taxon>asterids</taxon>
        <taxon>lamiids</taxon>
        <taxon>Lamiales</taxon>
        <taxon>Oleaceae</taxon>
        <taxon>Oleeae</taxon>
        <taxon>Olea</taxon>
    </lineage>
</organism>
<protein>
    <submittedName>
        <fullName evidence="1">Uncharacterized protein</fullName>
    </submittedName>
</protein>
<proteinExistence type="predicted"/>
<reference evidence="1 2" key="1">
    <citation type="submission" date="2019-12" db="EMBL/GenBank/DDBJ databases">
        <authorList>
            <person name="Alioto T."/>
            <person name="Alioto T."/>
            <person name="Gomez Garrido J."/>
        </authorList>
    </citation>
    <scope>NUCLEOTIDE SEQUENCE [LARGE SCALE GENOMIC DNA]</scope>
</reference>
<name>A0A8S0SKL0_OLEEU</name>
<dbReference type="Gramene" id="OE9A098099T1">
    <property type="protein sequence ID" value="OE9A098099C1"/>
    <property type="gene ID" value="OE9A098099"/>
</dbReference>
<keyword evidence="2" id="KW-1185">Reference proteome</keyword>
<comment type="caution">
    <text evidence="1">The sequence shown here is derived from an EMBL/GenBank/DDBJ whole genome shotgun (WGS) entry which is preliminary data.</text>
</comment>
<accession>A0A8S0SKL0</accession>
<evidence type="ECO:0000313" key="2">
    <source>
        <dbReference type="Proteomes" id="UP000594638"/>
    </source>
</evidence>
<dbReference type="Proteomes" id="UP000594638">
    <property type="component" value="Unassembled WGS sequence"/>
</dbReference>
<sequence>MVKKNLKNFHLTITTSQSHDQQPTPSRSIFQVQYPTFHIWIQLQIKEHN</sequence>
<gene>
    <name evidence="1" type="ORF">OLEA9_A098099</name>
</gene>
<dbReference type="AlphaFoldDB" id="A0A8S0SKL0"/>
<evidence type="ECO:0000313" key="1">
    <source>
        <dbReference type="EMBL" id="CAA2992346.1"/>
    </source>
</evidence>
<dbReference type="EMBL" id="CACTIH010005435">
    <property type="protein sequence ID" value="CAA2992346.1"/>
    <property type="molecule type" value="Genomic_DNA"/>
</dbReference>